<dbReference type="AlphaFoldDB" id="A0A8J6XX52"/>
<organism evidence="1 2">
    <name type="scientific">Iningainema tapete BLCC-T55</name>
    <dbReference type="NCBI Taxonomy" id="2748662"/>
    <lineage>
        <taxon>Bacteria</taxon>
        <taxon>Bacillati</taxon>
        <taxon>Cyanobacteriota</taxon>
        <taxon>Cyanophyceae</taxon>
        <taxon>Nostocales</taxon>
        <taxon>Scytonemataceae</taxon>
        <taxon>Iningainema tapete</taxon>
    </lineage>
</organism>
<gene>
    <name evidence="1" type="ORF">ICL16_39470</name>
</gene>
<proteinExistence type="predicted"/>
<comment type="caution">
    <text evidence="1">The sequence shown here is derived from an EMBL/GenBank/DDBJ whole genome shotgun (WGS) entry which is preliminary data.</text>
</comment>
<protein>
    <submittedName>
        <fullName evidence="1">Toxin-antitoxin system protein</fullName>
    </submittedName>
</protein>
<accession>A0A8J6XX52</accession>
<dbReference type="RefSeq" id="WP_190837053.1">
    <property type="nucleotide sequence ID" value="NZ_CAWPPI010000118.1"/>
</dbReference>
<keyword evidence="2" id="KW-1185">Reference proteome</keyword>
<reference evidence="1" key="1">
    <citation type="submission" date="2020-09" db="EMBL/GenBank/DDBJ databases">
        <title>Iningainema tapete sp. nov. (Scytonemataceae, Cyanobacteria) from greenhouses in central Florida (USA) produces two types of nodularin with biosynthetic potential for microcystin-LR and anabaenopeptins.</title>
        <authorList>
            <person name="Berthold D.E."/>
            <person name="Lefler F.W."/>
            <person name="Huang I.-S."/>
            <person name="Abdulla H."/>
            <person name="Zimba P.V."/>
            <person name="Laughinghouse H.D. IV."/>
        </authorList>
    </citation>
    <scope>NUCLEOTIDE SEQUENCE</scope>
    <source>
        <strain evidence="1">BLCCT55</strain>
    </source>
</reference>
<sequence>MQSATVRISTTSHNILKELAASSGESMQVILEQAIEQYRRQVFLQQANQAYAALRNNPEACLAELEEREAWDVTLSDGLE</sequence>
<name>A0A8J6XX52_9CYAN</name>
<evidence type="ECO:0000313" key="1">
    <source>
        <dbReference type="EMBL" id="MBD2777967.1"/>
    </source>
</evidence>
<dbReference type="Proteomes" id="UP000629098">
    <property type="component" value="Unassembled WGS sequence"/>
</dbReference>
<evidence type="ECO:0000313" key="2">
    <source>
        <dbReference type="Proteomes" id="UP000629098"/>
    </source>
</evidence>
<dbReference type="EMBL" id="JACXAE010000118">
    <property type="protein sequence ID" value="MBD2777967.1"/>
    <property type="molecule type" value="Genomic_DNA"/>
</dbReference>